<evidence type="ECO:0000256" key="2">
    <source>
        <dbReference type="ARBA" id="ARBA00006375"/>
    </source>
</evidence>
<dbReference type="InParanoid" id="A0A4W6ESH9"/>
<evidence type="ECO:0000256" key="5">
    <source>
        <dbReference type="PROSITE-ProRule" id="PRU00282"/>
    </source>
</evidence>
<dbReference type="PANTHER" id="PTHR46314:SF2">
    <property type="entry name" value="SOLUTE CARRIER FAMILY 25 MEMBER 44"/>
    <property type="match status" value="1"/>
</dbReference>
<protein>
    <submittedName>
        <fullName evidence="7">Solute carrier family 25 member 44b</fullName>
    </submittedName>
</protein>
<dbReference type="PANTHER" id="PTHR46314">
    <property type="entry name" value="SOLUTE CARRIER FAMILY 25 MEMBER 44"/>
    <property type="match status" value="1"/>
</dbReference>
<dbReference type="InterPro" id="IPR018108">
    <property type="entry name" value="MCP_transmembrane"/>
</dbReference>
<dbReference type="GO" id="GO:0009083">
    <property type="term" value="P:branched-chain amino acid catabolic process"/>
    <property type="evidence" value="ECO:0007669"/>
    <property type="project" value="InterPro"/>
</dbReference>
<comment type="subcellular location">
    <subcellularLocation>
        <location evidence="1">Membrane</location>
        <topology evidence="1">Multi-pass membrane protein</topology>
    </subcellularLocation>
</comment>
<dbReference type="GO" id="GO:0015658">
    <property type="term" value="F:branched-chain amino acid transmembrane transporter activity"/>
    <property type="evidence" value="ECO:0007669"/>
    <property type="project" value="InterPro"/>
</dbReference>
<evidence type="ECO:0000256" key="1">
    <source>
        <dbReference type="ARBA" id="ARBA00004141"/>
    </source>
</evidence>
<dbReference type="InterPro" id="IPR042164">
    <property type="entry name" value="SLC25A44"/>
</dbReference>
<dbReference type="Proteomes" id="UP000314980">
    <property type="component" value="Unassembled WGS sequence"/>
</dbReference>
<dbReference type="PROSITE" id="PS50920">
    <property type="entry name" value="SOLCAR"/>
    <property type="match status" value="3"/>
</dbReference>
<evidence type="ECO:0000256" key="4">
    <source>
        <dbReference type="ARBA" id="ARBA00023136"/>
    </source>
</evidence>
<dbReference type="SUPFAM" id="SSF103506">
    <property type="entry name" value="Mitochondrial carrier"/>
    <property type="match status" value="1"/>
</dbReference>
<evidence type="ECO:0000256" key="3">
    <source>
        <dbReference type="ARBA" id="ARBA00022692"/>
    </source>
</evidence>
<sequence>MYYLCQTTNSNVNNDLPSVIKTSLPTVLLLFMLSGRNQSDEGAPTAGRMQQKRNIQIIEWEDLDKRKFYSFGVFMTMTIRATVYPATLIRTRLQVQRGKSLYSGTFDAFFKILRAEGVRGLYRGFMVNTFTLISGQAYITTYELVRKYVSQYSEDNTVKSLVAGGSASLVAQSITVPIDVVSQQLMMQGQGEHLTRFRLNSNTETEKPKKVFGQTRNIMAQIFAADGFRGFYRGYVASLLTYIPNSAVWWPFYHFYAEQLSKLAPSDCPHLILQAMAGPLAAATASTVTNPMDVVRARVQVEGRTSVIETFRQLIKEEGFWGMTKGLSARIISSTPTAIVMVVGYETLKKLSLRPELVDSRHW</sequence>
<reference evidence="8" key="1">
    <citation type="submission" date="2015-09" db="EMBL/GenBank/DDBJ databases">
        <authorList>
            <person name="Sai Rama Sridatta P."/>
        </authorList>
    </citation>
    <scope>NUCLEOTIDE SEQUENCE [LARGE SCALE GENOMIC DNA]</scope>
</reference>
<organism evidence="7 8">
    <name type="scientific">Lates calcarifer</name>
    <name type="common">Barramundi</name>
    <name type="synonym">Holocentrus calcarifer</name>
    <dbReference type="NCBI Taxonomy" id="8187"/>
    <lineage>
        <taxon>Eukaryota</taxon>
        <taxon>Metazoa</taxon>
        <taxon>Chordata</taxon>
        <taxon>Craniata</taxon>
        <taxon>Vertebrata</taxon>
        <taxon>Euteleostomi</taxon>
        <taxon>Actinopterygii</taxon>
        <taxon>Neopterygii</taxon>
        <taxon>Teleostei</taxon>
        <taxon>Neoteleostei</taxon>
        <taxon>Acanthomorphata</taxon>
        <taxon>Carangaria</taxon>
        <taxon>Carangaria incertae sedis</taxon>
        <taxon>Centropomidae</taxon>
        <taxon>Lates</taxon>
    </lineage>
</organism>
<dbReference type="InterPro" id="IPR023395">
    <property type="entry name" value="MCP_dom_sf"/>
</dbReference>
<keyword evidence="4 5" id="KW-0472">Membrane</keyword>
<dbReference type="GO" id="GO:0016020">
    <property type="term" value="C:membrane"/>
    <property type="evidence" value="ECO:0007669"/>
    <property type="project" value="UniProtKB-SubCell"/>
</dbReference>
<dbReference type="Pfam" id="PF00153">
    <property type="entry name" value="Mito_carr"/>
    <property type="match status" value="3"/>
</dbReference>
<reference evidence="7" key="2">
    <citation type="submission" date="2025-08" db="UniProtKB">
        <authorList>
            <consortium name="Ensembl"/>
        </authorList>
    </citation>
    <scope>IDENTIFICATION</scope>
</reference>
<accession>A0A4W6ESH9</accession>
<name>A0A4W6ESH9_LATCA</name>
<dbReference type="AlphaFoldDB" id="A0A4W6ESH9"/>
<reference evidence="7" key="3">
    <citation type="submission" date="2025-09" db="UniProtKB">
        <authorList>
            <consortium name="Ensembl"/>
        </authorList>
    </citation>
    <scope>IDENTIFICATION</scope>
</reference>
<feature type="repeat" description="Solcar" evidence="5">
    <location>
        <begin position="66"/>
        <end position="148"/>
    </location>
</feature>
<evidence type="ECO:0000313" key="8">
    <source>
        <dbReference type="Proteomes" id="UP000314980"/>
    </source>
</evidence>
<keyword evidence="8" id="KW-1185">Reference proteome</keyword>
<dbReference type="Gene3D" id="1.50.40.10">
    <property type="entry name" value="Mitochondrial carrier domain"/>
    <property type="match status" value="2"/>
</dbReference>
<dbReference type="GO" id="GO:0005739">
    <property type="term" value="C:mitochondrion"/>
    <property type="evidence" value="ECO:0007669"/>
    <property type="project" value="InterPro"/>
</dbReference>
<dbReference type="Ensembl" id="ENSLCAT00010041952.1">
    <property type="protein sequence ID" value="ENSLCAP00010040948.1"/>
    <property type="gene ID" value="ENSLCAG00010019193.1"/>
</dbReference>
<proteinExistence type="inferred from homology"/>
<evidence type="ECO:0000256" key="6">
    <source>
        <dbReference type="RuleBase" id="RU000488"/>
    </source>
</evidence>
<keyword evidence="3 5" id="KW-0812">Transmembrane</keyword>
<gene>
    <name evidence="7" type="primary">SLC25A44</name>
</gene>
<evidence type="ECO:0000313" key="7">
    <source>
        <dbReference type="Ensembl" id="ENSLCAP00010040948.1"/>
    </source>
</evidence>
<dbReference type="STRING" id="8187.ENSLCAP00010040948"/>
<dbReference type="GeneTree" id="ENSGT00940000155399"/>
<feature type="repeat" description="Solcar" evidence="5">
    <location>
        <begin position="155"/>
        <end position="259"/>
    </location>
</feature>
<comment type="similarity">
    <text evidence="2 6">Belongs to the mitochondrial carrier (TC 2.A.29) family.</text>
</comment>
<feature type="repeat" description="Solcar" evidence="5">
    <location>
        <begin position="269"/>
        <end position="351"/>
    </location>
</feature>
<keyword evidence="6" id="KW-0813">Transport</keyword>